<dbReference type="AlphaFoldDB" id="A0A382H3W5"/>
<gene>
    <name evidence="2" type="ORF">METZ01_LOCUS234461</name>
</gene>
<organism evidence="2">
    <name type="scientific">marine metagenome</name>
    <dbReference type="NCBI Taxonomy" id="408172"/>
    <lineage>
        <taxon>unclassified sequences</taxon>
        <taxon>metagenomes</taxon>
        <taxon>ecological metagenomes</taxon>
    </lineage>
</organism>
<proteinExistence type="predicted"/>
<accession>A0A382H3W5</accession>
<feature type="non-terminal residue" evidence="2">
    <location>
        <position position="33"/>
    </location>
</feature>
<evidence type="ECO:0000256" key="1">
    <source>
        <dbReference type="SAM" id="MobiDB-lite"/>
    </source>
</evidence>
<feature type="region of interest" description="Disordered" evidence="1">
    <location>
        <begin position="1"/>
        <end position="24"/>
    </location>
</feature>
<reference evidence="2" key="1">
    <citation type="submission" date="2018-05" db="EMBL/GenBank/DDBJ databases">
        <authorList>
            <person name="Lanie J.A."/>
            <person name="Ng W.-L."/>
            <person name="Kazmierczak K.M."/>
            <person name="Andrzejewski T.M."/>
            <person name="Davidsen T.M."/>
            <person name="Wayne K.J."/>
            <person name="Tettelin H."/>
            <person name="Glass J.I."/>
            <person name="Rusch D."/>
            <person name="Podicherti R."/>
            <person name="Tsui H.-C.T."/>
            <person name="Winkler M.E."/>
        </authorList>
    </citation>
    <scope>NUCLEOTIDE SEQUENCE</scope>
</reference>
<evidence type="ECO:0000313" key="2">
    <source>
        <dbReference type="EMBL" id="SVB81607.1"/>
    </source>
</evidence>
<protein>
    <submittedName>
        <fullName evidence="2">Uncharacterized protein</fullName>
    </submittedName>
</protein>
<dbReference type="EMBL" id="UINC01058859">
    <property type="protein sequence ID" value="SVB81607.1"/>
    <property type="molecule type" value="Genomic_DNA"/>
</dbReference>
<sequence length="33" mass="3946">MFNNKSPRRIDRRSGARNKKIILKSYQKIIKGK</sequence>
<name>A0A382H3W5_9ZZZZ</name>